<dbReference type="Pfam" id="PF00536">
    <property type="entry name" value="SAM_1"/>
    <property type="match status" value="1"/>
</dbReference>
<keyword evidence="1" id="KW-0677">Repeat</keyword>
<keyword evidence="6" id="KW-1185">Reference proteome</keyword>
<dbReference type="PANTHER" id="PTHR10627:SF74">
    <property type="entry name" value="OS08G0526500 PROTEIN"/>
    <property type="match status" value="1"/>
</dbReference>
<comment type="caution">
    <text evidence="5">The sequence shown here is derived from an EMBL/GenBank/DDBJ whole genome shotgun (WGS) entry which is preliminary data.</text>
</comment>
<evidence type="ECO:0008006" key="7">
    <source>
        <dbReference type="Google" id="ProtNLM"/>
    </source>
</evidence>
<feature type="region of interest" description="Disordered" evidence="2">
    <location>
        <begin position="37"/>
        <end position="76"/>
    </location>
</feature>
<dbReference type="GO" id="GO:0003676">
    <property type="term" value="F:nucleic acid binding"/>
    <property type="evidence" value="ECO:0007669"/>
    <property type="project" value="InterPro"/>
</dbReference>
<dbReference type="InterPro" id="IPR001660">
    <property type="entry name" value="SAM"/>
</dbReference>
<dbReference type="PANTHER" id="PTHR10627">
    <property type="entry name" value="SCP160"/>
    <property type="match status" value="1"/>
</dbReference>
<dbReference type="AlphaFoldDB" id="A0A4S4DL33"/>
<feature type="domain" description="RNase H type-1" evidence="4">
    <location>
        <begin position="364"/>
        <end position="431"/>
    </location>
</feature>
<feature type="region of interest" description="Disordered" evidence="2">
    <location>
        <begin position="103"/>
        <end position="144"/>
    </location>
</feature>
<protein>
    <recommendedName>
        <fullName evidence="7">SAM domain-containing protein</fullName>
    </recommendedName>
</protein>
<evidence type="ECO:0000256" key="2">
    <source>
        <dbReference type="SAM" id="MobiDB-lite"/>
    </source>
</evidence>
<dbReference type="Proteomes" id="UP000306102">
    <property type="component" value="Unassembled WGS sequence"/>
</dbReference>
<evidence type="ECO:0000259" key="4">
    <source>
        <dbReference type="Pfam" id="PF13456"/>
    </source>
</evidence>
<dbReference type="Pfam" id="PF13456">
    <property type="entry name" value="RVT_3"/>
    <property type="match status" value="1"/>
</dbReference>
<feature type="compositionally biased region" description="Basic and acidic residues" evidence="2">
    <location>
        <begin position="103"/>
        <end position="115"/>
    </location>
</feature>
<name>A0A4S4DL33_CAMSN</name>
<dbReference type="InterPro" id="IPR002156">
    <property type="entry name" value="RNaseH_domain"/>
</dbReference>
<evidence type="ECO:0000259" key="3">
    <source>
        <dbReference type="Pfam" id="PF00536"/>
    </source>
</evidence>
<dbReference type="InterPro" id="IPR013761">
    <property type="entry name" value="SAM/pointed_sf"/>
</dbReference>
<evidence type="ECO:0000256" key="1">
    <source>
        <dbReference type="ARBA" id="ARBA00022737"/>
    </source>
</evidence>
<sequence length="461" mass="50606">MAETSRSRVTITLGRSGQVVKRAGPVVDSGFSEYHPGLGSKRSVRDRLGSDGDGIQLGNKRQRGDSNKLSMNGAHGVDDARLGKDDLRFKLMRKNVLRQGKSDVHRNGVDLRDTLSRAVRPSTAGLSTRQRMPEPTDSRHLVSERKDASILGRIPSTRSADALPQMVSLRNSYSPWNLDQLRQRSPDRVLRTSRNLLPQRNEEEITKRPLIRAYDDTRTVSYMSREILEAGRPLGTSPYMTRPAVAAASAKSLVPPPAPPPPPGGIVHKSSYMDPDFNNLDQEQDKNGIVVQTNASNEAKYLGNEHLTVDGLLHSLGLEKYAISFKAEEVDMTALRQMGDNDLKDLGIPMDMRSQKGILMFGAELGLSHIHLEGDSLLSIIKAFQGDGLMLSSFGHILQGAVSTSRCFTSFCCSHVLRGGNKAAYGLARMACHVSSTLAIVKPVVTAVYIDSYNIYVMECH</sequence>
<proteinExistence type="predicted"/>
<evidence type="ECO:0000313" key="5">
    <source>
        <dbReference type="EMBL" id="THG03224.1"/>
    </source>
</evidence>
<dbReference type="EMBL" id="SDRB02011012">
    <property type="protein sequence ID" value="THG03224.1"/>
    <property type="molecule type" value="Genomic_DNA"/>
</dbReference>
<feature type="domain" description="SAM" evidence="3">
    <location>
        <begin position="306"/>
        <end position="348"/>
    </location>
</feature>
<evidence type="ECO:0000313" key="6">
    <source>
        <dbReference type="Proteomes" id="UP000306102"/>
    </source>
</evidence>
<accession>A0A4S4DL33</accession>
<feature type="compositionally biased region" description="Basic and acidic residues" evidence="2">
    <location>
        <begin position="131"/>
        <end position="144"/>
    </location>
</feature>
<dbReference type="SUPFAM" id="SSF47769">
    <property type="entry name" value="SAM/Pointed domain"/>
    <property type="match status" value="1"/>
</dbReference>
<gene>
    <name evidence="5" type="ORF">TEA_024892</name>
</gene>
<organism evidence="5 6">
    <name type="scientific">Camellia sinensis var. sinensis</name>
    <name type="common">China tea</name>
    <dbReference type="NCBI Taxonomy" id="542762"/>
    <lineage>
        <taxon>Eukaryota</taxon>
        <taxon>Viridiplantae</taxon>
        <taxon>Streptophyta</taxon>
        <taxon>Embryophyta</taxon>
        <taxon>Tracheophyta</taxon>
        <taxon>Spermatophyta</taxon>
        <taxon>Magnoliopsida</taxon>
        <taxon>eudicotyledons</taxon>
        <taxon>Gunneridae</taxon>
        <taxon>Pentapetalae</taxon>
        <taxon>asterids</taxon>
        <taxon>Ericales</taxon>
        <taxon>Theaceae</taxon>
        <taxon>Camellia</taxon>
    </lineage>
</organism>
<reference evidence="5 6" key="1">
    <citation type="journal article" date="2018" name="Proc. Natl. Acad. Sci. U.S.A.">
        <title>Draft genome sequence of Camellia sinensis var. sinensis provides insights into the evolution of the tea genome and tea quality.</title>
        <authorList>
            <person name="Wei C."/>
            <person name="Yang H."/>
            <person name="Wang S."/>
            <person name="Zhao J."/>
            <person name="Liu C."/>
            <person name="Gao L."/>
            <person name="Xia E."/>
            <person name="Lu Y."/>
            <person name="Tai Y."/>
            <person name="She G."/>
            <person name="Sun J."/>
            <person name="Cao H."/>
            <person name="Tong W."/>
            <person name="Gao Q."/>
            <person name="Li Y."/>
            <person name="Deng W."/>
            <person name="Jiang X."/>
            <person name="Wang W."/>
            <person name="Chen Q."/>
            <person name="Zhang S."/>
            <person name="Li H."/>
            <person name="Wu J."/>
            <person name="Wang P."/>
            <person name="Li P."/>
            <person name="Shi C."/>
            <person name="Zheng F."/>
            <person name="Jian J."/>
            <person name="Huang B."/>
            <person name="Shan D."/>
            <person name="Shi M."/>
            <person name="Fang C."/>
            <person name="Yue Y."/>
            <person name="Li F."/>
            <person name="Li D."/>
            <person name="Wei S."/>
            <person name="Han B."/>
            <person name="Jiang C."/>
            <person name="Yin Y."/>
            <person name="Xia T."/>
            <person name="Zhang Z."/>
            <person name="Bennetzen J.L."/>
            <person name="Zhao S."/>
            <person name="Wan X."/>
        </authorList>
    </citation>
    <scope>NUCLEOTIDE SEQUENCE [LARGE SCALE GENOMIC DNA]</scope>
    <source>
        <strain evidence="6">cv. Shuchazao</strain>
        <tissue evidence="5">Leaf</tissue>
    </source>
</reference>
<dbReference type="Gene3D" id="1.10.150.50">
    <property type="entry name" value="Transcription Factor, Ets-1"/>
    <property type="match status" value="1"/>
</dbReference>
<dbReference type="GO" id="GO:0004523">
    <property type="term" value="F:RNA-DNA hybrid ribonuclease activity"/>
    <property type="evidence" value="ECO:0007669"/>
    <property type="project" value="InterPro"/>
</dbReference>